<comment type="caution">
    <text evidence="7">The sequence shown here is derived from an EMBL/GenBank/DDBJ whole genome shotgun (WGS) entry which is preliminary data.</text>
</comment>
<feature type="compositionally biased region" description="Acidic residues" evidence="5">
    <location>
        <begin position="1789"/>
        <end position="1806"/>
    </location>
</feature>
<dbReference type="GO" id="GO:0051295">
    <property type="term" value="P:establishment of meiotic spindle localization"/>
    <property type="evidence" value="ECO:0007669"/>
    <property type="project" value="TreeGrafter"/>
</dbReference>
<dbReference type="GO" id="GO:0005737">
    <property type="term" value="C:cytoplasm"/>
    <property type="evidence" value="ECO:0007669"/>
    <property type="project" value="UniProtKB-SubCell"/>
</dbReference>
<dbReference type="Pfam" id="PF00612">
    <property type="entry name" value="IQ"/>
    <property type="match status" value="3"/>
</dbReference>
<dbReference type="GO" id="GO:0005516">
    <property type="term" value="F:calmodulin binding"/>
    <property type="evidence" value="ECO:0007669"/>
    <property type="project" value="UniProtKB-KW"/>
</dbReference>
<dbReference type="InterPro" id="IPR000048">
    <property type="entry name" value="IQ_motif_EF-hand-BS"/>
</dbReference>
<evidence type="ECO:0000259" key="6">
    <source>
        <dbReference type="PROSITE" id="PS50030"/>
    </source>
</evidence>
<dbReference type="InterPro" id="IPR015943">
    <property type="entry name" value="WD40/YVTN_repeat-like_dom_sf"/>
</dbReference>
<evidence type="ECO:0000313" key="8">
    <source>
        <dbReference type="Proteomes" id="UP001162640"/>
    </source>
</evidence>
<reference evidence="8" key="1">
    <citation type="journal article" date="2023" name="Commun. Biol.">
        <title>Genome analysis of Parmales, the sister group of diatoms, reveals the evolutionary specialization of diatoms from phago-mixotrophs to photoautotrophs.</title>
        <authorList>
            <person name="Ban H."/>
            <person name="Sato S."/>
            <person name="Yoshikawa S."/>
            <person name="Yamada K."/>
            <person name="Nakamura Y."/>
            <person name="Ichinomiya M."/>
            <person name="Sato N."/>
            <person name="Blanc-Mathieu R."/>
            <person name="Endo H."/>
            <person name="Kuwata A."/>
            <person name="Ogata H."/>
        </authorList>
    </citation>
    <scope>NUCLEOTIDE SEQUENCE [LARGE SCALE GENOMIC DNA]</scope>
</reference>
<organism evidence="7 8">
    <name type="scientific">Triparma laevis f. inornata</name>
    <dbReference type="NCBI Taxonomy" id="1714386"/>
    <lineage>
        <taxon>Eukaryota</taxon>
        <taxon>Sar</taxon>
        <taxon>Stramenopiles</taxon>
        <taxon>Ochrophyta</taxon>
        <taxon>Bolidophyceae</taxon>
        <taxon>Parmales</taxon>
        <taxon>Triparmaceae</taxon>
        <taxon>Triparma</taxon>
    </lineage>
</organism>
<feature type="compositionally biased region" description="Acidic residues" evidence="5">
    <location>
        <begin position="2116"/>
        <end position="2153"/>
    </location>
</feature>
<feature type="domain" description="UBA" evidence="6">
    <location>
        <begin position="1176"/>
        <end position="1221"/>
    </location>
</feature>
<feature type="compositionally biased region" description="Basic and acidic residues" evidence="5">
    <location>
        <begin position="1744"/>
        <end position="1756"/>
    </location>
</feature>
<dbReference type="InterPro" id="IPR051185">
    <property type="entry name" value="ASPM"/>
</dbReference>
<protein>
    <recommendedName>
        <fullName evidence="6">UBA domain-containing protein</fullName>
    </recommendedName>
</protein>
<dbReference type="InterPro" id="IPR036322">
    <property type="entry name" value="WD40_repeat_dom_sf"/>
</dbReference>
<dbReference type="PROSITE" id="PS50096">
    <property type="entry name" value="IQ"/>
    <property type="match status" value="3"/>
</dbReference>
<evidence type="ECO:0000256" key="4">
    <source>
        <dbReference type="ARBA" id="ARBA00022860"/>
    </source>
</evidence>
<dbReference type="SUPFAM" id="SSF52540">
    <property type="entry name" value="P-loop containing nucleoside triphosphate hydrolases"/>
    <property type="match status" value="1"/>
</dbReference>
<comment type="subcellular location">
    <subcellularLocation>
        <location evidence="1">Cytoplasm</location>
    </subcellularLocation>
</comment>
<dbReference type="GO" id="GO:0007051">
    <property type="term" value="P:spindle organization"/>
    <property type="evidence" value="ECO:0007669"/>
    <property type="project" value="TreeGrafter"/>
</dbReference>
<accession>A0A9W7B7Y4</accession>
<dbReference type="Gene3D" id="1.20.5.190">
    <property type="match status" value="3"/>
</dbReference>
<gene>
    <name evidence="7" type="ORF">TL16_g10371</name>
</gene>
<dbReference type="SMART" id="SM00015">
    <property type="entry name" value="IQ"/>
    <property type="match status" value="10"/>
</dbReference>
<dbReference type="PANTHER" id="PTHR22706">
    <property type="entry name" value="ASSEMBLY FACTOR FOR SPINDLE MICROTUBULES"/>
    <property type="match status" value="1"/>
</dbReference>
<feature type="region of interest" description="Disordered" evidence="5">
    <location>
        <begin position="2098"/>
        <end position="2153"/>
    </location>
</feature>
<dbReference type="SUPFAM" id="SSF46934">
    <property type="entry name" value="UBA-like"/>
    <property type="match status" value="1"/>
</dbReference>
<dbReference type="InterPro" id="IPR027417">
    <property type="entry name" value="P-loop_NTPase"/>
</dbReference>
<keyword evidence="2" id="KW-0963">Cytoplasm</keyword>
<dbReference type="Gene3D" id="1.10.8.10">
    <property type="entry name" value="DNA helicase RuvA subunit, C-terminal domain"/>
    <property type="match status" value="1"/>
</dbReference>
<evidence type="ECO:0000256" key="1">
    <source>
        <dbReference type="ARBA" id="ARBA00004496"/>
    </source>
</evidence>
<evidence type="ECO:0000256" key="5">
    <source>
        <dbReference type="SAM" id="MobiDB-lite"/>
    </source>
</evidence>
<dbReference type="EMBL" id="BLQM01000366">
    <property type="protein sequence ID" value="GMH85886.1"/>
    <property type="molecule type" value="Genomic_DNA"/>
</dbReference>
<dbReference type="GO" id="GO:0000278">
    <property type="term" value="P:mitotic cell cycle"/>
    <property type="evidence" value="ECO:0007669"/>
    <property type="project" value="TreeGrafter"/>
</dbReference>
<feature type="region of interest" description="Disordered" evidence="5">
    <location>
        <begin position="1742"/>
        <end position="1812"/>
    </location>
</feature>
<feature type="compositionally biased region" description="Acidic residues" evidence="5">
    <location>
        <begin position="1757"/>
        <end position="1773"/>
    </location>
</feature>
<evidence type="ECO:0000313" key="7">
    <source>
        <dbReference type="EMBL" id="GMH85886.1"/>
    </source>
</evidence>
<dbReference type="Proteomes" id="UP001162640">
    <property type="component" value="Unassembled WGS sequence"/>
</dbReference>
<dbReference type="PANTHER" id="PTHR22706:SF1">
    <property type="entry name" value="ASSEMBLY FACTOR FOR SPINDLE MICROTUBULES"/>
    <property type="match status" value="1"/>
</dbReference>
<evidence type="ECO:0000256" key="2">
    <source>
        <dbReference type="ARBA" id="ARBA00022490"/>
    </source>
</evidence>
<evidence type="ECO:0000256" key="3">
    <source>
        <dbReference type="ARBA" id="ARBA00022737"/>
    </source>
</evidence>
<dbReference type="Gene3D" id="2.130.10.10">
    <property type="entry name" value="YVTN repeat-like/Quinoprotein amine dehydrogenase"/>
    <property type="match status" value="1"/>
</dbReference>
<name>A0A9W7B7Y4_9STRA</name>
<feature type="compositionally biased region" description="Basic and acidic residues" evidence="5">
    <location>
        <begin position="108"/>
        <end position="118"/>
    </location>
</feature>
<keyword evidence="4" id="KW-0112">Calmodulin-binding</keyword>
<dbReference type="InterPro" id="IPR015940">
    <property type="entry name" value="UBA"/>
</dbReference>
<sequence>MEFGQWDIYMLSFPGGEDFLKSLTTNRSPSPSPSSSFSQKPLVKISISSGYFSTDSSSKKYLPIQGIRCELLYVEVRNSLVTKGCAPTCIPVNKTKTNQHTGIGLPMNKDKPKSSLKDKQRRLRRDARNIAKWGRDIEGYDAVRTWGKKRVYEFLAAYGISSDGLMVFSQMKVSSGAALLSLSMQDLVKISEETGEDGTVTLEAPLVGSYVIRCTAVGYFPAGTKIISLRQPRTSSSTTATVSVEMHPRLRKVVVALADVDDDDMRVKKGEKISKKGNPKYKGIPVDFVHTDTGTKHRATADPYGMCKWSLPPGTYALSVDMQVLVVPQPAQKDTNVINYIVKNAKKSVTANSDWRGEVYLRASGSKALAKRKQFIMLAGMRVAHVINRKAEKIRARKKHASIMLQSIIRVRGVRRRLLVRRQAATKIKTWYKSARILMKWNVMRRGAIFTQAHFRGWFYGRRPAQILRNAALTISKFAKVWALRTNMWYFAMANKVQAVWRAFVCRKRYRRLVKDKKGQGAAILIQASLFRGAKVRHVYHAKKYIAVYLYSVYRGGLLRKSINEKHLAATKIQSCFRLSFQIDKYKRILKHILKVQTFFRLNLAVWGYARMVAIVVKMQTFLRHNYHRKHYSQMRASATFIAGVFGPKINRYVKQRELEAGKKLTNIIRRKLLALRKRRYLTSTLLLQRVWRGCLVRKRVGRQHRAASKIQNMVRFDESKAEFKKRYQAVKIIRHFMISSYRSNKELKLYTAACKIQALLRGALGKRHVWRLVWSALWIQKAFRGYLTRRSFKVYIGALRLQAAFRGARDRAYLLTLLAAAQTINDALHGSLQVFVEKKNQEIRFQNAIVSAQCFFRVVKARVVTNRKRLVIRSATTLQSWFTMVPHLLKYKLVLASVVILQCLFRVTLSKVETRRLRTQRDAATVLQCFFRTVKAVFAVKAVRKMKHDASATKIQTCVRRFLWALVWKNYGRKPFDCAVTIAQLLSYFDGAVEIHRPDVEWFVQLSHVKESVDESWVKEEPRRPGKVKGNIARGRTLSFLLKQQDNVSLAIHRTTVMNGGPTCTQKVEGKSFELFDCQPSHTLHVFLFWRKSKSASAFKEDTTGQGLTVDTTSTFAFEGGTDGTDTLTDFTLAGSGVLPLSRLEARGGRFTVCLEIPTKKRRLSSGSFILKSGNTDAASDFFSGDIRQLVEMGFKASQAAKALSKADSVGEAATLLLEGGIEEDEQDEQDEQACLHVLPSPSSARFLPAPTSPAYISLAICPCQYPSSRSLRGLHSSLNLVDAPSFVRLDESETSKTNWGGDALGRVSKPVQNMCVTSIAGRQAVNVCMEPSSIIQWEFRGGRKTNADGLLEDWAWRVEDGGGLGYTSCTSFISTVETGKTGLILCGATDGSLTAYTGDGLSDEPVFAGKVHTSKVEATASISSVHIPELSCSVILTAGRTEASPDGDVVHATYIDVDDLALAESGGNTLHEISQKASDICCLALGFRLASTCSLFVGRKDGSLEMYNLGMDRELVCVLHGGVVAQYPYGGEESLSEGDGPITALALHRPRGAGDDLVYAAGGVDGKIQLFQGSNLTPLSSVEGHGVGCVVTSLVVDDAGRFLVSGAKMGGDVDGDDGAAMAVNNDIRIWKTTTLELVGVLSSENHFNVTCLCVARGIIWAGYGNIVGGPPNLQRATSDGDGGGVGFVCCWGKDSNDGEWFIGDANLGRYSPTLQRSVKKSREVRNKGWDEDGWLLLDDGEVIEHEKGETGAIREDEEDSESESEESESESSSENSSEVIEETKQVEEEEVVEEKNQEEEEEEVSKDLEAKFDEVQTLELEEMRATLKAEEIEKKRILRDNEKKEEELRVEMEEKEKEKEKLLEKILLMEAEKAQEVEDSVLVAEAMEARARIEEGEKQKLLEKILLLEAEKAIEVEEEAEKRVLVEEEEKRVLVERARVEEEEKQKLLEKARVEEEEKQKLLEKIAEEEEQKLALVDKARVEEEEKQKLLEKILNMEAEKEEEKRLMGQKEEAEKQKLLEKILLMEAEREEERKGRETEELKRKEEEKLVLEKILLLEAEKGAEEERVRLMEEKVKALELEKLEVGEEEVEVVEVVEEEKKEEQQPETVMISYDDDFADDDEEEEEEEEEEEAHVTYDDDDEEWINPTDEETNWEFMAPRVGKEGSGRAMRRKSSYDIVSVDQFEFEGKIYFLDHDNMKLYNMDEEQAFAGRVVDGVPDFDAVDSDEEESEEEGY</sequence>
<feature type="region of interest" description="Disordered" evidence="5">
    <location>
        <begin position="100"/>
        <end position="121"/>
    </location>
</feature>
<dbReference type="PROSITE" id="PS50030">
    <property type="entry name" value="UBA"/>
    <property type="match status" value="1"/>
</dbReference>
<dbReference type="InterPro" id="IPR009060">
    <property type="entry name" value="UBA-like_sf"/>
</dbReference>
<proteinExistence type="predicted"/>
<dbReference type="GO" id="GO:0000922">
    <property type="term" value="C:spindle pole"/>
    <property type="evidence" value="ECO:0007669"/>
    <property type="project" value="TreeGrafter"/>
</dbReference>
<dbReference type="SUPFAM" id="SSF50978">
    <property type="entry name" value="WD40 repeat-like"/>
    <property type="match status" value="1"/>
</dbReference>
<keyword evidence="3" id="KW-0677">Repeat</keyword>